<dbReference type="GO" id="GO:0016747">
    <property type="term" value="F:acyltransferase activity, transferring groups other than amino-acyl groups"/>
    <property type="evidence" value="ECO:0007669"/>
    <property type="project" value="InterPro"/>
</dbReference>
<dbReference type="SUPFAM" id="SSF55729">
    <property type="entry name" value="Acyl-CoA N-acyltransferases (Nat)"/>
    <property type="match status" value="1"/>
</dbReference>
<feature type="domain" description="N-acetyltransferase" evidence="1">
    <location>
        <begin position="1"/>
        <end position="87"/>
    </location>
</feature>
<accession>A0A139APC0</accession>
<dbReference type="PROSITE" id="PS51186">
    <property type="entry name" value="GNAT"/>
    <property type="match status" value="1"/>
</dbReference>
<proteinExistence type="predicted"/>
<reference evidence="2 3" key="1">
    <citation type="journal article" date="2015" name="Genome Biol. Evol.">
        <title>Phylogenomic analyses indicate that early fungi evolved digesting cell walls of algal ancestors of land plants.</title>
        <authorList>
            <person name="Chang Y."/>
            <person name="Wang S."/>
            <person name="Sekimoto S."/>
            <person name="Aerts A.L."/>
            <person name="Choi C."/>
            <person name="Clum A."/>
            <person name="LaButti K.M."/>
            <person name="Lindquist E.A."/>
            <person name="Yee Ngan C."/>
            <person name="Ohm R.A."/>
            <person name="Salamov A.A."/>
            <person name="Grigoriev I.V."/>
            <person name="Spatafora J.W."/>
            <person name="Berbee M.L."/>
        </authorList>
    </citation>
    <scope>NUCLEOTIDE SEQUENCE [LARGE SCALE GENOMIC DNA]</scope>
    <source>
        <strain evidence="2 3">JEL478</strain>
    </source>
</reference>
<evidence type="ECO:0000313" key="3">
    <source>
        <dbReference type="Proteomes" id="UP000070544"/>
    </source>
</evidence>
<dbReference type="AlphaFoldDB" id="A0A139APC0"/>
<dbReference type="PANTHER" id="PTHR42791">
    <property type="entry name" value="GNAT FAMILY ACETYLTRANSFERASE"/>
    <property type="match status" value="1"/>
</dbReference>
<dbReference type="InterPro" id="IPR052523">
    <property type="entry name" value="Trichothecene_AcTrans"/>
</dbReference>
<evidence type="ECO:0000259" key="1">
    <source>
        <dbReference type="PROSITE" id="PS51186"/>
    </source>
</evidence>
<dbReference type="PANTHER" id="PTHR42791:SF1">
    <property type="entry name" value="N-ACETYLTRANSFERASE DOMAIN-CONTAINING PROTEIN"/>
    <property type="match status" value="1"/>
</dbReference>
<dbReference type="STRING" id="1344416.A0A139APC0"/>
<dbReference type="InterPro" id="IPR016181">
    <property type="entry name" value="Acyl_CoA_acyltransferase"/>
</dbReference>
<dbReference type="InterPro" id="IPR000182">
    <property type="entry name" value="GNAT_dom"/>
</dbReference>
<keyword evidence="3" id="KW-1185">Reference proteome</keyword>
<dbReference type="EMBL" id="KQ965741">
    <property type="protein sequence ID" value="KXS18572.1"/>
    <property type="molecule type" value="Genomic_DNA"/>
</dbReference>
<dbReference type="Proteomes" id="UP000070544">
    <property type="component" value="Unassembled WGS sequence"/>
</dbReference>
<organism evidence="2 3">
    <name type="scientific">Gonapodya prolifera (strain JEL478)</name>
    <name type="common">Monoblepharis prolifera</name>
    <dbReference type="NCBI Taxonomy" id="1344416"/>
    <lineage>
        <taxon>Eukaryota</taxon>
        <taxon>Fungi</taxon>
        <taxon>Fungi incertae sedis</taxon>
        <taxon>Chytridiomycota</taxon>
        <taxon>Chytridiomycota incertae sedis</taxon>
        <taxon>Monoblepharidomycetes</taxon>
        <taxon>Monoblepharidales</taxon>
        <taxon>Gonapodyaceae</taxon>
        <taxon>Gonapodya</taxon>
    </lineage>
</organism>
<dbReference type="Gene3D" id="3.40.630.30">
    <property type="match status" value="1"/>
</dbReference>
<gene>
    <name evidence="2" type="ORF">M427DRAFT_53526</name>
</gene>
<evidence type="ECO:0000313" key="2">
    <source>
        <dbReference type="EMBL" id="KXS18572.1"/>
    </source>
</evidence>
<name>A0A139APC0_GONPJ</name>
<dbReference type="OrthoDB" id="2104726at2759"/>
<sequence length="87" mass="9729">MAGRPHYYLHFLATFKSWSGKGSASAVLQPILDVADKTGIECYLEAAGEKLIPFYEKFGFVKKGRIDVNGDNTIVLVPMVRLPKERK</sequence>
<dbReference type="Pfam" id="PF00583">
    <property type="entry name" value="Acetyltransf_1"/>
    <property type="match status" value="1"/>
</dbReference>
<protein>
    <recommendedName>
        <fullName evidence="1">N-acetyltransferase domain-containing protein</fullName>
    </recommendedName>
</protein>